<dbReference type="InterPro" id="IPR008996">
    <property type="entry name" value="IL1/FGF"/>
</dbReference>
<dbReference type="Pfam" id="PF13297">
    <property type="entry name" value="SDE2_2C"/>
    <property type="match status" value="1"/>
</dbReference>
<dbReference type="SUPFAM" id="SSF50353">
    <property type="entry name" value="Cytokine"/>
    <property type="match status" value="1"/>
</dbReference>
<dbReference type="PANTHER" id="PTHR10078">
    <property type="entry name" value="INTERLEUKIN-1 FAMILY MEMBER"/>
    <property type="match status" value="1"/>
</dbReference>
<evidence type="ECO:0000256" key="1">
    <source>
        <dbReference type="ARBA" id="ARBA00004613"/>
    </source>
</evidence>
<dbReference type="InterPro" id="IPR025086">
    <property type="entry name" value="SDE2/SF3A3_SAP"/>
</dbReference>
<comment type="subcellular location">
    <subcellularLocation>
        <location evidence="1 5">Secreted</location>
    </subcellularLocation>
</comment>
<evidence type="ECO:0000313" key="8">
    <source>
        <dbReference type="RefSeq" id="XP_004633275.1"/>
    </source>
</evidence>
<dbReference type="Gene3D" id="2.80.10.50">
    <property type="match status" value="1"/>
</dbReference>
<dbReference type="InterPro" id="IPR020877">
    <property type="entry name" value="IL-1_CS"/>
</dbReference>
<keyword evidence="3 5" id="KW-0964">Secreted</keyword>
<dbReference type="InterPro" id="IPR003297">
    <property type="entry name" value="IL-1RA/IL-36"/>
</dbReference>
<dbReference type="GO" id="GO:0010628">
    <property type="term" value="P:positive regulation of gene expression"/>
    <property type="evidence" value="ECO:0007669"/>
    <property type="project" value="TreeGrafter"/>
</dbReference>
<accession>A0A6P3FAV8</accession>
<dbReference type="Pfam" id="PF00340">
    <property type="entry name" value="IL1"/>
    <property type="match status" value="1"/>
</dbReference>
<proteinExistence type="inferred from homology"/>
<name>A0A6P3FAV8_OCTDE</name>
<dbReference type="PRINTS" id="PR00264">
    <property type="entry name" value="INTERLEUKIN1"/>
</dbReference>
<sequence length="287" mass="32519">MVRGTGETLKGKKAEYQEPIEKVASRTGLCLGEEGLHLLLFSSAAELELLALEKLKYSLAALALKRGSMLQELTARFFSVRRLGSKLVPLSRNPDVLGLWKNLMRLEIAMYRIFRAASLFGDVGHRQIFFRDTPTYYDIRDSQQMVWILRGNVLITAPSSNNVEPVILALIPCRHSELSNKEKGNLVYLGIKDKNFSLFCTETEGKPTLQLKEKKIMDLYWDPTPQKSFLFFHNMEGSTSAFESVSYPGWFIATSSESSQPIFLTQERGLTNSTNFYLNPKNSQSEL</sequence>
<dbReference type="PROSITE" id="PS00253">
    <property type="entry name" value="INTERLEUKIN_1"/>
    <property type="match status" value="1"/>
</dbReference>
<dbReference type="GO" id="GO:0045582">
    <property type="term" value="P:positive regulation of T cell differentiation"/>
    <property type="evidence" value="ECO:0007669"/>
    <property type="project" value="TreeGrafter"/>
</dbReference>
<gene>
    <name evidence="8" type="primary">LOC101559945</name>
</gene>
<dbReference type="CDD" id="cd23300">
    <property type="entry name" value="beta-trefoil_IL36"/>
    <property type="match status" value="1"/>
</dbReference>
<evidence type="ECO:0000256" key="2">
    <source>
        <dbReference type="ARBA" id="ARBA00010448"/>
    </source>
</evidence>
<dbReference type="GO" id="GO:0002437">
    <property type="term" value="P:inflammatory response to antigenic stimulus"/>
    <property type="evidence" value="ECO:0007669"/>
    <property type="project" value="TreeGrafter"/>
</dbReference>
<dbReference type="GeneID" id="101559945"/>
<keyword evidence="7" id="KW-1185">Reference proteome</keyword>
<feature type="domain" description="SDE2/SF3A3 SAP" evidence="6">
    <location>
        <begin position="30"/>
        <end position="83"/>
    </location>
</feature>
<evidence type="ECO:0000256" key="3">
    <source>
        <dbReference type="ARBA" id="ARBA00022525"/>
    </source>
</evidence>
<dbReference type="PANTHER" id="PTHR10078:SF24">
    <property type="entry name" value="INTERLEUKIN-36 BETA"/>
    <property type="match status" value="1"/>
</dbReference>
<organism evidence="7 8">
    <name type="scientific">Octodon degus</name>
    <name type="common">Degu</name>
    <name type="synonym">Sciurus degus</name>
    <dbReference type="NCBI Taxonomy" id="10160"/>
    <lineage>
        <taxon>Eukaryota</taxon>
        <taxon>Metazoa</taxon>
        <taxon>Chordata</taxon>
        <taxon>Craniata</taxon>
        <taxon>Vertebrata</taxon>
        <taxon>Euteleostomi</taxon>
        <taxon>Mammalia</taxon>
        <taxon>Eutheria</taxon>
        <taxon>Euarchontoglires</taxon>
        <taxon>Glires</taxon>
        <taxon>Rodentia</taxon>
        <taxon>Hystricomorpha</taxon>
        <taxon>Octodontidae</taxon>
        <taxon>Octodon</taxon>
    </lineage>
</organism>
<dbReference type="AlphaFoldDB" id="A0A6P3FAV8"/>
<dbReference type="OrthoDB" id="9442925at2759"/>
<keyword evidence="4" id="KW-1015">Disulfide bond</keyword>
<dbReference type="GO" id="GO:0019221">
    <property type="term" value="P:cytokine-mediated signaling pathway"/>
    <property type="evidence" value="ECO:0007669"/>
    <property type="project" value="TreeGrafter"/>
</dbReference>
<dbReference type="GO" id="GO:0071222">
    <property type="term" value="P:cellular response to lipopolysaccharide"/>
    <property type="evidence" value="ECO:0007669"/>
    <property type="project" value="TreeGrafter"/>
</dbReference>
<reference evidence="8" key="1">
    <citation type="submission" date="2025-08" db="UniProtKB">
        <authorList>
            <consortium name="RefSeq"/>
        </authorList>
    </citation>
    <scope>IDENTIFICATION</scope>
</reference>
<dbReference type="InParanoid" id="A0A6P3FAV8"/>
<dbReference type="GO" id="GO:0005615">
    <property type="term" value="C:extracellular space"/>
    <property type="evidence" value="ECO:0007669"/>
    <property type="project" value="InterPro"/>
</dbReference>
<dbReference type="RefSeq" id="XP_004633275.1">
    <property type="nucleotide sequence ID" value="XM_004633218.1"/>
</dbReference>
<protein>
    <recommendedName>
        <fullName evidence="5">Interleukin-1</fullName>
    </recommendedName>
</protein>
<dbReference type="GO" id="GO:0005125">
    <property type="term" value="F:cytokine activity"/>
    <property type="evidence" value="ECO:0007669"/>
    <property type="project" value="UniProtKB-UniRule"/>
</dbReference>
<dbReference type="PRINTS" id="PR01360">
    <property type="entry name" value="INTRLEUKIN1X"/>
</dbReference>
<dbReference type="SMART" id="SM00125">
    <property type="entry name" value="IL1"/>
    <property type="match status" value="1"/>
</dbReference>
<dbReference type="FunFam" id="2.80.10.50:FF:000013">
    <property type="entry name" value="Interleukin-1"/>
    <property type="match status" value="1"/>
</dbReference>
<dbReference type="FunCoup" id="A0A6P3FAV8">
    <property type="interactions" value="371"/>
</dbReference>
<evidence type="ECO:0000256" key="5">
    <source>
        <dbReference type="RuleBase" id="RU003753"/>
    </source>
</evidence>
<dbReference type="Proteomes" id="UP000515203">
    <property type="component" value="Unplaced"/>
</dbReference>
<evidence type="ECO:0000313" key="7">
    <source>
        <dbReference type="Proteomes" id="UP000515203"/>
    </source>
</evidence>
<evidence type="ECO:0000259" key="6">
    <source>
        <dbReference type="Pfam" id="PF13297"/>
    </source>
</evidence>
<comment type="similarity">
    <text evidence="2 5">Belongs to the IL-1 family.</text>
</comment>
<dbReference type="GO" id="GO:0005149">
    <property type="term" value="F:interleukin-1 receptor binding"/>
    <property type="evidence" value="ECO:0007669"/>
    <property type="project" value="UniProtKB-UniRule"/>
</dbReference>
<dbReference type="InterPro" id="IPR000975">
    <property type="entry name" value="IL-1_fam"/>
</dbReference>
<evidence type="ECO:0000256" key="4">
    <source>
        <dbReference type="ARBA" id="ARBA00023157"/>
    </source>
</evidence>